<dbReference type="Gene3D" id="3.90.780.10">
    <property type="entry name" value="5'-Nucleotidase, C-terminal domain"/>
    <property type="match status" value="1"/>
</dbReference>
<evidence type="ECO:0000256" key="8">
    <source>
        <dbReference type="ARBA" id="ARBA00022741"/>
    </source>
</evidence>
<dbReference type="InterPro" id="IPR006146">
    <property type="entry name" value="5'-Nucleotdase_CS"/>
</dbReference>
<sequence>MNKEFQLLSVKALPLILGTVLFGTGCSSSDDDQPSEQAQLANEVSGLIDTVNGHPQLTSEEKTWLDDQLDQLATQVDAGNTDGIRGQLTALIPLINGDAYADLRVMETTDIHANITDYNYYSDTIVPKFGLVRTASLIKGARAELSQPQNSVLVDNGDLIQGSPMGDYMAAKGITNGEVHPVYQAMNLLNYDVGNYGNHEFNYGLTFLAESVNDANFPYISANVFIDDGDDNPDNDQLKYDAYHLQTKTLVDRSGEAVEITLGYIGFVPPQIMQWDKNNLEGKVIAKDIKAMAERFVPEMIEAGADLIIAIPHSGISTEDYHQTKLAEHSSWYLSQVEGIDAILFGHSHLVFPSDHYADTEGADINAGTINGVPAVMPGYWGSHLGIIDFSLARYNDQWHTLMHKVSVPGVMNGDEPSVAADAQISHAVTLAHDATLEYVNQPIGQSDDDIYSFLALVQDDPSVQIVSDAQKAYVEALIATDEALKHLPVLSASAPFKACTRDGDCSDESSFVTVAKGALSFKAAADLYLYPNTLVALKVTGAELKEWLECSAGMFNQIDPHSDALQPLVAFDSFPTYNFDVIDGVNYHIDLSEPAKYANGCELINDDANRIKNLSFQGQQVSESQEFIIASNNYRANGGGNFPGTGADHVVINAPDANRDILANYIRIQSEANGSVSPSADNNWRFVPMNQEVKLSFRVPNTERVQRFVEAKAQYPLTLNGITNANERQYLMNLGN</sequence>
<comment type="catalytic activity">
    <reaction evidence="2">
        <text>a nucleoside 2',3'-cyclic phosphate + H2O = a nucleoside 3'-phosphate + H(+)</text>
        <dbReference type="Rhea" id="RHEA:19621"/>
        <dbReference type="ChEBI" id="CHEBI:15377"/>
        <dbReference type="ChEBI" id="CHEBI:15378"/>
        <dbReference type="ChEBI" id="CHEBI:66949"/>
        <dbReference type="ChEBI" id="CHEBI:66954"/>
        <dbReference type="EC" id="3.1.4.16"/>
    </reaction>
</comment>
<dbReference type="InterPro" id="IPR036907">
    <property type="entry name" value="5'-Nucleotdase_C_sf"/>
</dbReference>
<dbReference type="PANTHER" id="PTHR11575">
    <property type="entry name" value="5'-NUCLEOTIDASE-RELATED"/>
    <property type="match status" value="1"/>
</dbReference>
<dbReference type="InterPro" id="IPR008334">
    <property type="entry name" value="5'-Nucleotdase_C"/>
</dbReference>
<dbReference type="Proteomes" id="UP000305675">
    <property type="component" value="Unassembled WGS sequence"/>
</dbReference>
<dbReference type="Gene3D" id="3.60.21.10">
    <property type="match status" value="1"/>
</dbReference>
<dbReference type="GO" id="GO:0008663">
    <property type="term" value="F:2',3'-cyclic-nucleotide 2'-phosphodiesterase activity"/>
    <property type="evidence" value="ECO:0007669"/>
    <property type="project" value="UniProtKB-EC"/>
</dbReference>
<dbReference type="InterPro" id="IPR006179">
    <property type="entry name" value="5_nucleotidase/apyrase"/>
</dbReference>
<keyword evidence="6" id="KW-0479">Metal-binding</keyword>
<organism evidence="14 15">
    <name type="scientific">Ferrimonas aestuarii</name>
    <dbReference type="NCBI Taxonomy" id="2569539"/>
    <lineage>
        <taxon>Bacteria</taxon>
        <taxon>Pseudomonadati</taxon>
        <taxon>Pseudomonadota</taxon>
        <taxon>Gammaproteobacteria</taxon>
        <taxon>Alteromonadales</taxon>
        <taxon>Ferrimonadaceae</taxon>
        <taxon>Ferrimonas</taxon>
    </lineage>
</organism>
<comment type="cofactor">
    <cofactor evidence="3">
        <name>a divalent metal cation</name>
        <dbReference type="ChEBI" id="CHEBI:60240"/>
    </cofactor>
</comment>
<comment type="subcellular location">
    <subcellularLocation>
        <location evidence="4">Cell envelope</location>
    </subcellularLocation>
</comment>
<dbReference type="GO" id="GO:0000166">
    <property type="term" value="F:nucleotide binding"/>
    <property type="evidence" value="ECO:0007669"/>
    <property type="project" value="UniProtKB-KW"/>
</dbReference>
<evidence type="ECO:0000256" key="1">
    <source>
        <dbReference type="ARBA" id="ARBA00000527"/>
    </source>
</evidence>
<gene>
    <name evidence="14" type="ORF">FCL42_12485</name>
</gene>
<accession>A0A4U1BMQ6</accession>
<evidence type="ECO:0000259" key="13">
    <source>
        <dbReference type="Pfam" id="PF02872"/>
    </source>
</evidence>
<dbReference type="GO" id="GO:0030288">
    <property type="term" value="C:outer membrane-bounded periplasmic space"/>
    <property type="evidence" value="ECO:0007669"/>
    <property type="project" value="TreeGrafter"/>
</dbReference>
<dbReference type="PANTHER" id="PTHR11575:SF6">
    <property type="entry name" value="2',3'-CYCLIC-NUCLEOTIDE 2'-PHOSPHODIESTERASE_3'-NUCLEOTIDASE"/>
    <property type="match status" value="1"/>
</dbReference>
<dbReference type="FunFam" id="3.90.780.10:FF:000002">
    <property type="entry name" value="Bifunctional 2',3'-cyclic-nucleotide 2'-phosphodiesterase/3'-nucleotidase"/>
    <property type="match status" value="1"/>
</dbReference>
<dbReference type="NCBIfam" id="NF006938">
    <property type="entry name" value="PRK09420.1"/>
    <property type="match status" value="1"/>
</dbReference>
<dbReference type="PROSITE" id="PS51257">
    <property type="entry name" value="PROKAR_LIPOPROTEIN"/>
    <property type="match status" value="1"/>
</dbReference>
<feature type="domain" description="Calcineurin-like phosphoesterase" evidence="12">
    <location>
        <begin position="103"/>
        <end position="349"/>
    </location>
</feature>
<proteinExistence type="inferred from homology"/>
<keyword evidence="8 11" id="KW-0547">Nucleotide-binding</keyword>
<dbReference type="RefSeq" id="WP_136863756.1">
    <property type="nucleotide sequence ID" value="NZ_SWCJ01000009.1"/>
</dbReference>
<comment type="similarity">
    <text evidence="5 11">Belongs to the 5'-nucleotidase family.</text>
</comment>
<reference evidence="14 15" key="1">
    <citation type="submission" date="2019-04" db="EMBL/GenBank/DDBJ databases">
        <authorList>
            <person name="Hwang J.C."/>
        </authorList>
    </citation>
    <scope>NUCLEOTIDE SEQUENCE [LARGE SCALE GENOMIC DNA]</scope>
    <source>
        <strain evidence="14 15">IMCC35002</strain>
    </source>
</reference>
<name>A0A4U1BMQ6_9GAMM</name>
<evidence type="ECO:0000313" key="14">
    <source>
        <dbReference type="EMBL" id="TKB54207.1"/>
    </source>
</evidence>
<evidence type="ECO:0000256" key="10">
    <source>
        <dbReference type="ARBA" id="ARBA00023268"/>
    </source>
</evidence>
<dbReference type="GO" id="GO:0008254">
    <property type="term" value="F:3'-nucleotidase activity"/>
    <property type="evidence" value="ECO:0007669"/>
    <property type="project" value="UniProtKB-EC"/>
</dbReference>
<feature type="domain" description="5'-Nucleotidase C-terminal" evidence="13">
    <location>
        <begin position="444"/>
        <end position="644"/>
    </location>
</feature>
<dbReference type="PRINTS" id="PR01607">
    <property type="entry name" value="APYRASEFAMLY"/>
</dbReference>
<dbReference type="SUPFAM" id="SSF56300">
    <property type="entry name" value="Metallo-dependent phosphatases"/>
    <property type="match status" value="1"/>
</dbReference>
<dbReference type="CDD" id="cd07410">
    <property type="entry name" value="MPP_CpdB_N"/>
    <property type="match status" value="1"/>
</dbReference>
<evidence type="ECO:0000256" key="9">
    <source>
        <dbReference type="ARBA" id="ARBA00022801"/>
    </source>
</evidence>
<dbReference type="GO" id="GO:0009166">
    <property type="term" value="P:nucleotide catabolic process"/>
    <property type="evidence" value="ECO:0007669"/>
    <property type="project" value="InterPro"/>
</dbReference>
<dbReference type="Pfam" id="PF00149">
    <property type="entry name" value="Metallophos"/>
    <property type="match status" value="1"/>
</dbReference>
<protein>
    <submittedName>
        <fullName evidence="14">Bifunctional 2',3'-cyclic-nucleotide 2'-phosphodiesterase/3'-nucleotidase</fullName>
    </submittedName>
</protein>
<evidence type="ECO:0000256" key="7">
    <source>
        <dbReference type="ARBA" id="ARBA00022729"/>
    </source>
</evidence>
<dbReference type="Pfam" id="PF02872">
    <property type="entry name" value="5_nucleotid_C"/>
    <property type="match status" value="1"/>
</dbReference>
<keyword evidence="15" id="KW-1185">Reference proteome</keyword>
<dbReference type="GO" id="GO:0046872">
    <property type="term" value="F:metal ion binding"/>
    <property type="evidence" value="ECO:0007669"/>
    <property type="project" value="UniProtKB-KW"/>
</dbReference>
<dbReference type="AlphaFoldDB" id="A0A4U1BMQ6"/>
<keyword evidence="7" id="KW-0732">Signal</keyword>
<evidence type="ECO:0000313" key="15">
    <source>
        <dbReference type="Proteomes" id="UP000305675"/>
    </source>
</evidence>
<dbReference type="PROSITE" id="PS00785">
    <property type="entry name" value="5_NUCLEOTIDASE_1"/>
    <property type="match status" value="1"/>
</dbReference>
<evidence type="ECO:0000256" key="11">
    <source>
        <dbReference type="RuleBase" id="RU362119"/>
    </source>
</evidence>
<comment type="catalytic activity">
    <reaction evidence="1">
        <text>a ribonucleoside 3'-phosphate + H2O = a ribonucleoside + phosphate</text>
        <dbReference type="Rhea" id="RHEA:10144"/>
        <dbReference type="ChEBI" id="CHEBI:13197"/>
        <dbReference type="ChEBI" id="CHEBI:15377"/>
        <dbReference type="ChEBI" id="CHEBI:18254"/>
        <dbReference type="ChEBI" id="CHEBI:43474"/>
        <dbReference type="EC" id="3.1.3.6"/>
    </reaction>
</comment>
<evidence type="ECO:0000256" key="2">
    <source>
        <dbReference type="ARBA" id="ARBA00001730"/>
    </source>
</evidence>
<evidence type="ECO:0000256" key="6">
    <source>
        <dbReference type="ARBA" id="ARBA00022723"/>
    </source>
</evidence>
<dbReference type="InterPro" id="IPR041827">
    <property type="entry name" value="CpdB_N"/>
</dbReference>
<dbReference type="InterPro" id="IPR004843">
    <property type="entry name" value="Calcineurin-like_PHP"/>
</dbReference>
<keyword evidence="9 11" id="KW-0378">Hydrolase</keyword>
<keyword evidence="10" id="KW-0511">Multifunctional enzyme</keyword>
<evidence type="ECO:0000256" key="4">
    <source>
        <dbReference type="ARBA" id="ARBA00004196"/>
    </source>
</evidence>
<comment type="caution">
    <text evidence="14">The sequence shown here is derived from an EMBL/GenBank/DDBJ whole genome shotgun (WGS) entry which is preliminary data.</text>
</comment>
<dbReference type="SUPFAM" id="SSF55816">
    <property type="entry name" value="5'-nucleotidase (syn. UDP-sugar hydrolase), C-terminal domain"/>
    <property type="match status" value="1"/>
</dbReference>
<dbReference type="EMBL" id="SWCJ01000009">
    <property type="protein sequence ID" value="TKB54207.1"/>
    <property type="molecule type" value="Genomic_DNA"/>
</dbReference>
<dbReference type="InterPro" id="IPR029052">
    <property type="entry name" value="Metallo-depent_PP-like"/>
</dbReference>
<dbReference type="OrthoDB" id="9803927at2"/>
<evidence type="ECO:0000256" key="5">
    <source>
        <dbReference type="ARBA" id="ARBA00006654"/>
    </source>
</evidence>
<evidence type="ECO:0000256" key="3">
    <source>
        <dbReference type="ARBA" id="ARBA00001968"/>
    </source>
</evidence>
<evidence type="ECO:0000259" key="12">
    <source>
        <dbReference type="Pfam" id="PF00149"/>
    </source>
</evidence>